<proteinExistence type="predicted"/>
<reference evidence="2 3" key="1">
    <citation type="submission" date="2019-05" db="EMBL/GenBank/DDBJ databases">
        <title>Another draft genome of Portunus trituberculatus and its Hox gene families provides insights of decapod evolution.</title>
        <authorList>
            <person name="Jeong J.-H."/>
            <person name="Song I."/>
            <person name="Kim S."/>
            <person name="Choi T."/>
            <person name="Kim D."/>
            <person name="Ryu S."/>
            <person name="Kim W."/>
        </authorList>
    </citation>
    <scope>NUCLEOTIDE SEQUENCE [LARGE SCALE GENOMIC DNA]</scope>
    <source>
        <tissue evidence="2">Muscle</tissue>
    </source>
</reference>
<sequence>MVRGRAPGRPPARGAALGASRHGPPKAPCQGGRRVPEDRWAPFRARKAATPRLAPLFVPRAAFTRRSVSGPLDACHHSTPRSPHRCALPSRRSDADGAE</sequence>
<organism evidence="2 3">
    <name type="scientific">Portunus trituberculatus</name>
    <name type="common">Swimming crab</name>
    <name type="synonym">Neptunus trituberculatus</name>
    <dbReference type="NCBI Taxonomy" id="210409"/>
    <lineage>
        <taxon>Eukaryota</taxon>
        <taxon>Metazoa</taxon>
        <taxon>Ecdysozoa</taxon>
        <taxon>Arthropoda</taxon>
        <taxon>Crustacea</taxon>
        <taxon>Multicrustacea</taxon>
        <taxon>Malacostraca</taxon>
        <taxon>Eumalacostraca</taxon>
        <taxon>Eucarida</taxon>
        <taxon>Decapoda</taxon>
        <taxon>Pleocyemata</taxon>
        <taxon>Brachyura</taxon>
        <taxon>Eubrachyura</taxon>
        <taxon>Portunoidea</taxon>
        <taxon>Portunidae</taxon>
        <taxon>Portuninae</taxon>
        <taxon>Portunus</taxon>
    </lineage>
</organism>
<accession>A0A5B7CNJ4</accession>
<evidence type="ECO:0000313" key="2">
    <source>
        <dbReference type="EMBL" id="MPC10735.1"/>
    </source>
</evidence>
<name>A0A5B7CNJ4_PORTR</name>
<feature type="compositionally biased region" description="Low complexity" evidence="1">
    <location>
        <begin position="1"/>
        <end position="19"/>
    </location>
</feature>
<gene>
    <name evidence="2" type="ORF">E2C01_003375</name>
</gene>
<evidence type="ECO:0000256" key="1">
    <source>
        <dbReference type="SAM" id="MobiDB-lite"/>
    </source>
</evidence>
<evidence type="ECO:0000313" key="3">
    <source>
        <dbReference type="Proteomes" id="UP000324222"/>
    </source>
</evidence>
<dbReference type="Proteomes" id="UP000324222">
    <property type="component" value="Unassembled WGS sequence"/>
</dbReference>
<dbReference type="EMBL" id="VSRR010000128">
    <property type="protein sequence ID" value="MPC10735.1"/>
    <property type="molecule type" value="Genomic_DNA"/>
</dbReference>
<keyword evidence="3" id="KW-1185">Reference proteome</keyword>
<feature type="region of interest" description="Disordered" evidence="1">
    <location>
        <begin position="70"/>
        <end position="99"/>
    </location>
</feature>
<dbReference type="AlphaFoldDB" id="A0A5B7CNJ4"/>
<protein>
    <submittedName>
        <fullName evidence="2">Uncharacterized protein</fullName>
    </submittedName>
</protein>
<feature type="region of interest" description="Disordered" evidence="1">
    <location>
        <begin position="1"/>
        <end position="38"/>
    </location>
</feature>
<comment type="caution">
    <text evidence="2">The sequence shown here is derived from an EMBL/GenBank/DDBJ whole genome shotgun (WGS) entry which is preliminary data.</text>
</comment>